<name>A0AA88JHC1_FICCA</name>
<feature type="compositionally biased region" description="Basic and acidic residues" evidence="1">
    <location>
        <begin position="1"/>
        <end position="11"/>
    </location>
</feature>
<sequence length="90" mass="10064">MDKARGNRPLEEDVIIPASIDLDESDAEDDKLTSVIRSSREKYDPHQNREGTKSNNEASYRSQPATVSGPGALSIPFIARLSRTQKKMFE</sequence>
<gene>
    <name evidence="2" type="ORF">TIFTF001_052766</name>
</gene>
<dbReference type="EMBL" id="BTGU01011532">
    <property type="protein sequence ID" value="GMN72037.1"/>
    <property type="molecule type" value="Genomic_DNA"/>
</dbReference>
<accession>A0AA88JHC1</accession>
<dbReference type="AlphaFoldDB" id="A0AA88JHC1"/>
<feature type="compositionally biased region" description="Basic and acidic residues" evidence="1">
    <location>
        <begin position="38"/>
        <end position="52"/>
    </location>
</feature>
<organism evidence="2 3">
    <name type="scientific">Ficus carica</name>
    <name type="common">Common fig</name>
    <dbReference type="NCBI Taxonomy" id="3494"/>
    <lineage>
        <taxon>Eukaryota</taxon>
        <taxon>Viridiplantae</taxon>
        <taxon>Streptophyta</taxon>
        <taxon>Embryophyta</taxon>
        <taxon>Tracheophyta</taxon>
        <taxon>Spermatophyta</taxon>
        <taxon>Magnoliopsida</taxon>
        <taxon>eudicotyledons</taxon>
        <taxon>Gunneridae</taxon>
        <taxon>Pentapetalae</taxon>
        <taxon>rosids</taxon>
        <taxon>fabids</taxon>
        <taxon>Rosales</taxon>
        <taxon>Moraceae</taxon>
        <taxon>Ficeae</taxon>
        <taxon>Ficus</taxon>
    </lineage>
</organism>
<evidence type="ECO:0000313" key="3">
    <source>
        <dbReference type="Proteomes" id="UP001187192"/>
    </source>
</evidence>
<feature type="region of interest" description="Disordered" evidence="1">
    <location>
        <begin position="1"/>
        <end position="75"/>
    </location>
</feature>
<dbReference type="Proteomes" id="UP001187192">
    <property type="component" value="Unassembled WGS sequence"/>
</dbReference>
<keyword evidence="3" id="KW-1185">Reference proteome</keyword>
<protein>
    <submittedName>
        <fullName evidence="2">Uncharacterized protein</fullName>
    </submittedName>
</protein>
<evidence type="ECO:0000256" key="1">
    <source>
        <dbReference type="SAM" id="MobiDB-lite"/>
    </source>
</evidence>
<feature type="compositionally biased region" description="Polar residues" evidence="1">
    <location>
        <begin position="53"/>
        <end position="66"/>
    </location>
</feature>
<evidence type="ECO:0000313" key="2">
    <source>
        <dbReference type="EMBL" id="GMN72037.1"/>
    </source>
</evidence>
<proteinExistence type="predicted"/>
<comment type="caution">
    <text evidence="2">The sequence shown here is derived from an EMBL/GenBank/DDBJ whole genome shotgun (WGS) entry which is preliminary data.</text>
</comment>
<reference evidence="2" key="1">
    <citation type="submission" date="2023-07" db="EMBL/GenBank/DDBJ databases">
        <title>draft genome sequence of fig (Ficus carica).</title>
        <authorList>
            <person name="Takahashi T."/>
            <person name="Nishimura K."/>
        </authorList>
    </citation>
    <scope>NUCLEOTIDE SEQUENCE</scope>
</reference>